<dbReference type="EMBL" id="UXUI01009977">
    <property type="protein sequence ID" value="VDD94595.1"/>
    <property type="molecule type" value="Genomic_DNA"/>
</dbReference>
<dbReference type="Gene3D" id="2.60.40.10">
    <property type="entry name" value="Immunoglobulins"/>
    <property type="match status" value="1"/>
</dbReference>
<dbReference type="PROSITE" id="PS51125">
    <property type="entry name" value="NHL"/>
    <property type="match status" value="4"/>
</dbReference>
<feature type="repeat" description="NHL" evidence="6">
    <location>
        <begin position="825"/>
        <end position="864"/>
    </location>
</feature>
<dbReference type="InterPro" id="IPR013783">
    <property type="entry name" value="Ig-like_fold"/>
</dbReference>
<dbReference type="InterPro" id="IPR011042">
    <property type="entry name" value="6-blade_b-propeller_TolB-like"/>
</dbReference>
<evidence type="ECO:0000256" key="7">
    <source>
        <dbReference type="SAM" id="MobiDB-lite"/>
    </source>
</evidence>
<dbReference type="STRING" id="51028.A0A0N4VGQ0"/>
<evidence type="ECO:0000313" key="8">
    <source>
        <dbReference type="EMBL" id="VDD94595.1"/>
    </source>
</evidence>
<organism evidence="10">
    <name type="scientific">Enterobius vermicularis</name>
    <name type="common">Human pinworm</name>
    <dbReference type="NCBI Taxonomy" id="51028"/>
    <lineage>
        <taxon>Eukaryota</taxon>
        <taxon>Metazoa</taxon>
        <taxon>Ecdysozoa</taxon>
        <taxon>Nematoda</taxon>
        <taxon>Chromadorea</taxon>
        <taxon>Rhabditida</taxon>
        <taxon>Spirurina</taxon>
        <taxon>Oxyuridomorpha</taxon>
        <taxon>Oxyuroidea</taxon>
        <taxon>Oxyuridae</taxon>
        <taxon>Enterobius</taxon>
    </lineage>
</organism>
<feature type="repeat" description="NHL" evidence="6">
    <location>
        <begin position="678"/>
        <end position="721"/>
    </location>
</feature>
<keyword evidence="2" id="KW-0677">Repeat</keyword>
<dbReference type="PROSITE" id="PS50194">
    <property type="entry name" value="FILAMIN_REPEAT"/>
    <property type="match status" value="1"/>
</dbReference>
<dbReference type="PANTHER" id="PTHR24104:SF25">
    <property type="entry name" value="PROTEIN LIN-41"/>
    <property type="match status" value="1"/>
</dbReference>
<dbReference type="PANTHER" id="PTHR24104">
    <property type="entry name" value="E3 UBIQUITIN-PROTEIN LIGASE NHLRC1-RELATED"/>
    <property type="match status" value="1"/>
</dbReference>
<dbReference type="SUPFAM" id="SSF101898">
    <property type="entry name" value="NHL repeat"/>
    <property type="match status" value="1"/>
</dbReference>
<sequence length="943" mass="103793">MYPQQANCCWATTLFLEPGVSGLPSGEDAIQMTCPSCSKEHPSFAFVKLPCQHSVCNLCASVCDRTQLCSVCMNDFAVYPSPNRPPVFQLFPETSSNVSSISVDASSSIWKPLTPRSMARTDFRPPALVSKGFIGFELKYLQRISKCALFVLNNGTFKFRGSPSSVLSSQHLSTSSPSESGIYGGKPLLSTISKVNSPNAVNNIFALTSKDEINWNPVSETELCSSFNFALPKCTMCNEVHMVEKSVYFTVRNAFASVRCVQCGDTLCNECVVAHNRVRMTRDHDLVSLESFYSGMTVPLQSSLKNDGTRREERGNENCESHDLTVICTCVSCGGANLCKLCISSHAKHQVVPYGDLRTSFNGLVSSTKHDQKDMEDALVTIRRMADRVEASVQAVGRELRSVAHLLISAIEDRKRILMQRVDTIRQSKLSTLQLQSEQINSRLTALNEALQNAHTVSLSEDASESQIRNAFEALLSVLREPRLILVPNETDQIKFVQPDAALVNKIRNMGDLDSGPCARTSHIVGEGYKRAIRDRMSTIIVQLRDACGDVCTSSSNVDLTAVFLNPSMQEIQTRVIDREPGVYAISYYPVDEGNHLLDIRLRGVSISGCPAVVHIRKGRNYAAIARNGPILSFGGEGSEDGKLCRPWGICCDLKGRIIVADRSNNRIQIFDKDGTFLLKFGSAGSRPGQFDRPAGIAVNSLNEIVVADKDNHRIQVFNESGTFLLKFGERGRSPGTFNYPWGVAVNAYNEIAVSDTRNRRVQIFSSQGQYLRKCGFDSAVYYKNLDSPRGVCYMHDGQLLISDFNNHRLVLISPLSPSEFKCYGSEGQAEGYFCRPQGITMDNEGHILVCDTRNNRVQVLSAENFRCIASFGGSPSSKSSSPQQTGSSKGAVDSYFGIPPNKMPSSSVETAIPMLDRPTDLCVSPEGLIYVVDFGSNYIRVY</sequence>
<dbReference type="InterPro" id="IPR050952">
    <property type="entry name" value="TRIM-NHL_E3_ligases"/>
</dbReference>
<name>A0A0N4VGQ0_ENTVE</name>
<dbReference type="OrthoDB" id="342730at2759"/>
<evidence type="ECO:0000256" key="3">
    <source>
        <dbReference type="ARBA" id="ARBA00022771"/>
    </source>
</evidence>
<dbReference type="Proteomes" id="UP000274131">
    <property type="component" value="Unassembled WGS sequence"/>
</dbReference>
<dbReference type="Pfam" id="PF01436">
    <property type="entry name" value="NHL"/>
    <property type="match status" value="6"/>
</dbReference>
<keyword evidence="3" id="KW-0863">Zinc-finger</keyword>
<dbReference type="AlphaFoldDB" id="A0A0N4VGQ0"/>
<proteinExistence type="predicted"/>
<dbReference type="InterPro" id="IPR001298">
    <property type="entry name" value="Filamin/ABP280_rpt"/>
</dbReference>
<evidence type="ECO:0000313" key="10">
    <source>
        <dbReference type="WBParaSite" id="EVEC_0000998201-mRNA-1"/>
    </source>
</evidence>
<evidence type="ECO:0000256" key="4">
    <source>
        <dbReference type="ARBA" id="ARBA00022833"/>
    </source>
</evidence>
<dbReference type="SUPFAM" id="SSF81296">
    <property type="entry name" value="E set domains"/>
    <property type="match status" value="1"/>
</dbReference>
<dbReference type="InterPro" id="IPR001258">
    <property type="entry name" value="NHL_repeat"/>
</dbReference>
<dbReference type="InterPro" id="IPR017868">
    <property type="entry name" value="Filamin/ABP280_repeat-like"/>
</dbReference>
<dbReference type="InterPro" id="IPR014756">
    <property type="entry name" value="Ig_E-set"/>
</dbReference>
<dbReference type="GO" id="GO:0043161">
    <property type="term" value="P:proteasome-mediated ubiquitin-dependent protein catabolic process"/>
    <property type="evidence" value="ECO:0007669"/>
    <property type="project" value="TreeGrafter"/>
</dbReference>
<dbReference type="Gene3D" id="2.120.10.30">
    <property type="entry name" value="TolB, C-terminal domain"/>
    <property type="match status" value="3"/>
</dbReference>
<reference evidence="10" key="1">
    <citation type="submission" date="2017-02" db="UniProtKB">
        <authorList>
            <consortium name="WormBaseParasite"/>
        </authorList>
    </citation>
    <scope>IDENTIFICATION</scope>
</reference>
<feature type="repeat" description="NHL" evidence="6">
    <location>
        <begin position="725"/>
        <end position="768"/>
    </location>
</feature>
<dbReference type="SMART" id="SM00557">
    <property type="entry name" value="IG_FLMN"/>
    <property type="match status" value="1"/>
</dbReference>
<dbReference type="Pfam" id="PF00630">
    <property type="entry name" value="Filamin"/>
    <property type="match status" value="1"/>
</dbReference>
<evidence type="ECO:0000313" key="9">
    <source>
        <dbReference type="Proteomes" id="UP000274131"/>
    </source>
</evidence>
<evidence type="ECO:0000256" key="5">
    <source>
        <dbReference type="PROSITE-ProRule" id="PRU00087"/>
    </source>
</evidence>
<dbReference type="CDD" id="cd14954">
    <property type="entry name" value="NHL_TRIM71_like"/>
    <property type="match status" value="1"/>
</dbReference>
<dbReference type="GO" id="GO:0005737">
    <property type="term" value="C:cytoplasm"/>
    <property type="evidence" value="ECO:0007669"/>
    <property type="project" value="UniProtKB-SubCell"/>
</dbReference>
<evidence type="ECO:0000256" key="1">
    <source>
        <dbReference type="ARBA" id="ARBA00022723"/>
    </source>
</evidence>
<feature type="compositionally biased region" description="Low complexity" evidence="7">
    <location>
        <begin position="873"/>
        <end position="891"/>
    </location>
</feature>
<dbReference type="InterPro" id="IPR017907">
    <property type="entry name" value="Znf_RING_CS"/>
</dbReference>
<evidence type="ECO:0000256" key="6">
    <source>
        <dbReference type="PROSITE-ProRule" id="PRU00504"/>
    </source>
</evidence>
<dbReference type="GO" id="GO:0000209">
    <property type="term" value="P:protein polyubiquitination"/>
    <property type="evidence" value="ECO:0007669"/>
    <property type="project" value="TreeGrafter"/>
</dbReference>
<keyword evidence="1" id="KW-0479">Metal-binding</keyword>
<feature type="region of interest" description="Disordered" evidence="7">
    <location>
        <begin position="873"/>
        <end position="894"/>
    </location>
</feature>
<evidence type="ECO:0000256" key="2">
    <source>
        <dbReference type="ARBA" id="ARBA00022737"/>
    </source>
</evidence>
<keyword evidence="9" id="KW-1185">Reference proteome</keyword>
<reference evidence="8 9" key="2">
    <citation type="submission" date="2018-10" db="EMBL/GenBank/DDBJ databases">
        <authorList>
            <consortium name="Pathogen Informatics"/>
        </authorList>
    </citation>
    <scope>NUCLEOTIDE SEQUENCE [LARGE SCALE GENOMIC DNA]</scope>
</reference>
<dbReference type="FunFam" id="2.120.10.30:FF:000037">
    <property type="entry name" value="Uncharacterized protein, isoform E"/>
    <property type="match status" value="1"/>
</dbReference>
<dbReference type="GO" id="GO:0008270">
    <property type="term" value="F:zinc ion binding"/>
    <property type="evidence" value="ECO:0007669"/>
    <property type="project" value="UniProtKB-KW"/>
</dbReference>
<protein>
    <submittedName>
        <fullName evidence="10">B box-type domain-containing protein</fullName>
    </submittedName>
</protein>
<feature type="repeat" description="NHL" evidence="6">
    <location>
        <begin position="633"/>
        <end position="674"/>
    </location>
</feature>
<dbReference type="WBParaSite" id="EVEC_0000998201-mRNA-1">
    <property type="protein sequence ID" value="EVEC_0000998201-mRNA-1"/>
    <property type="gene ID" value="EVEC_0000998201"/>
</dbReference>
<gene>
    <name evidence="8" type="ORF">EVEC_LOCUS9346</name>
</gene>
<dbReference type="PROSITE" id="PS00518">
    <property type="entry name" value="ZF_RING_1"/>
    <property type="match status" value="1"/>
</dbReference>
<accession>A0A0N4VGQ0</accession>
<keyword evidence="4" id="KW-0862">Zinc</keyword>
<feature type="repeat" description="Filamin" evidence="5">
    <location>
        <begin position="526"/>
        <end position="616"/>
    </location>
</feature>
<dbReference type="GO" id="GO:0061630">
    <property type="term" value="F:ubiquitin protein ligase activity"/>
    <property type="evidence" value="ECO:0007669"/>
    <property type="project" value="TreeGrafter"/>
</dbReference>